<dbReference type="SUPFAM" id="SSF52540">
    <property type="entry name" value="P-loop containing nucleoside triphosphate hydrolases"/>
    <property type="match status" value="1"/>
</dbReference>
<dbReference type="AlphaFoldDB" id="A0ABD3P313"/>
<evidence type="ECO:0000256" key="3">
    <source>
        <dbReference type="ARBA" id="ARBA00022741"/>
    </source>
</evidence>
<keyword evidence="8" id="KW-1185">Reference proteome</keyword>
<feature type="signal peptide" evidence="5">
    <location>
        <begin position="1"/>
        <end position="18"/>
    </location>
</feature>
<dbReference type="PROSITE" id="PS50893">
    <property type="entry name" value="ABC_TRANSPORTER_2"/>
    <property type="match status" value="1"/>
</dbReference>
<dbReference type="GO" id="GO:0012505">
    <property type="term" value="C:endomembrane system"/>
    <property type="evidence" value="ECO:0007669"/>
    <property type="project" value="UniProtKB-SubCell"/>
</dbReference>
<keyword evidence="2" id="KW-0677">Repeat</keyword>
<protein>
    <recommendedName>
        <fullName evidence="6">ABC transporter domain-containing protein</fullName>
    </recommendedName>
</protein>
<dbReference type="InterPro" id="IPR027417">
    <property type="entry name" value="P-loop_NTPase"/>
</dbReference>
<evidence type="ECO:0000313" key="7">
    <source>
        <dbReference type="EMBL" id="KAL3782293.1"/>
    </source>
</evidence>
<evidence type="ECO:0000259" key="6">
    <source>
        <dbReference type="PROSITE" id="PS50893"/>
    </source>
</evidence>
<dbReference type="EMBL" id="JALLAZ020001024">
    <property type="protein sequence ID" value="KAL3782293.1"/>
    <property type="molecule type" value="Genomic_DNA"/>
</dbReference>
<keyword evidence="3" id="KW-0547">Nucleotide-binding</keyword>
<dbReference type="Gene3D" id="3.40.50.300">
    <property type="entry name" value="P-loop containing nucleotide triphosphate hydrolases"/>
    <property type="match status" value="1"/>
</dbReference>
<organism evidence="7 8">
    <name type="scientific">Stephanodiscus triporus</name>
    <dbReference type="NCBI Taxonomy" id="2934178"/>
    <lineage>
        <taxon>Eukaryota</taxon>
        <taxon>Sar</taxon>
        <taxon>Stramenopiles</taxon>
        <taxon>Ochrophyta</taxon>
        <taxon>Bacillariophyta</taxon>
        <taxon>Coscinodiscophyceae</taxon>
        <taxon>Thalassiosirophycidae</taxon>
        <taxon>Stephanodiscales</taxon>
        <taxon>Stephanodiscaceae</taxon>
        <taxon>Stephanodiscus</taxon>
    </lineage>
</organism>
<reference evidence="7 8" key="1">
    <citation type="submission" date="2024-10" db="EMBL/GenBank/DDBJ databases">
        <title>Updated reference genomes for cyclostephanoid diatoms.</title>
        <authorList>
            <person name="Roberts W.R."/>
            <person name="Alverson A.J."/>
        </authorList>
    </citation>
    <scope>NUCLEOTIDE SEQUENCE [LARGE SCALE GENOMIC DNA]</scope>
    <source>
        <strain evidence="7 8">AJA276-08</strain>
    </source>
</reference>
<dbReference type="PANTHER" id="PTHR24223">
    <property type="entry name" value="ATP-BINDING CASSETTE SUB-FAMILY C"/>
    <property type="match status" value="1"/>
</dbReference>
<dbReference type="Pfam" id="PF00005">
    <property type="entry name" value="ABC_tran"/>
    <property type="match status" value="1"/>
</dbReference>
<name>A0ABD3P313_9STRA</name>
<dbReference type="InterPro" id="IPR003439">
    <property type="entry name" value="ABC_transporter-like_ATP-bd"/>
</dbReference>
<evidence type="ECO:0000256" key="5">
    <source>
        <dbReference type="SAM" id="SignalP"/>
    </source>
</evidence>
<dbReference type="Proteomes" id="UP001530315">
    <property type="component" value="Unassembled WGS sequence"/>
</dbReference>
<evidence type="ECO:0000256" key="1">
    <source>
        <dbReference type="ARBA" id="ARBA00004127"/>
    </source>
</evidence>
<gene>
    <name evidence="7" type="ORF">ACHAW5_010595</name>
</gene>
<evidence type="ECO:0000256" key="2">
    <source>
        <dbReference type="ARBA" id="ARBA00022737"/>
    </source>
</evidence>
<feature type="chain" id="PRO_5044897095" description="ABC transporter domain-containing protein" evidence="5">
    <location>
        <begin position="19"/>
        <end position="248"/>
    </location>
</feature>
<evidence type="ECO:0000256" key="4">
    <source>
        <dbReference type="ARBA" id="ARBA00022840"/>
    </source>
</evidence>
<comment type="subcellular location">
    <subcellularLocation>
        <location evidence="1">Endomembrane system</location>
        <topology evidence="1">Multi-pass membrane protein</topology>
    </subcellularLocation>
</comment>
<feature type="domain" description="ABC transporter" evidence="6">
    <location>
        <begin position="19"/>
        <end position="242"/>
    </location>
</feature>
<evidence type="ECO:0000313" key="8">
    <source>
        <dbReference type="Proteomes" id="UP001530315"/>
    </source>
</evidence>
<accession>A0ABD3P313</accession>
<dbReference type="GO" id="GO:0005524">
    <property type="term" value="F:ATP binding"/>
    <property type="evidence" value="ECO:0007669"/>
    <property type="project" value="UniProtKB-KW"/>
</dbReference>
<comment type="caution">
    <text evidence="7">The sequence shown here is derived from an EMBL/GenBank/DDBJ whole genome shotgun (WGS) entry which is preliminary data.</text>
</comment>
<keyword evidence="4" id="KW-0067">ATP-binding</keyword>
<dbReference type="PANTHER" id="PTHR24223:SF443">
    <property type="entry name" value="MULTIDRUG-RESISTANCE LIKE PROTEIN 1, ISOFORM I"/>
    <property type="match status" value="1"/>
</dbReference>
<sequence>MDPFMLNNLIDLLHFILSLRIVELNSGSIKIDGIDIKELGLKKLRSIFWAIHSKLYPFGKFDQHCALLLPVKENAFSQNTNPTFTGDYDDSRLFKVLTHVGRFTPIEMISLKLGLLSLGNEKWTSGRTQPIKSLSDEVALSGNNFTVGQRQLLVIARAMLTGARIIIMDDATASVDADTDAWIQRVFWSELSEATCISVAHRLNTIMESDYVLVMDDGLAAEFDKPSMLLSKGDGIFKSLVDAWEEEN</sequence>
<dbReference type="InterPro" id="IPR050173">
    <property type="entry name" value="ABC_transporter_C-like"/>
</dbReference>
<proteinExistence type="predicted"/>
<keyword evidence="5" id="KW-0732">Signal</keyword>